<reference evidence="11" key="1">
    <citation type="journal article" date="2005" name="Environ. Microbiol.">
        <title>Genetic and functional properties of uncultivated thermophilic crenarchaeotes from a subsurface gold mine as revealed by analysis of genome fragments.</title>
        <authorList>
            <person name="Nunoura T."/>
            <person name="Hirayama H."/>
            <person name="Takami H."/>
            <person name="Oida H."/>
            <person name="Nishi S."/>
            <person name="Shimamura S."/>
            <person name="Suzuki Y."/>
            <person name="Inagaki F."/>
            <person name="Takai K."/>
            <person name="Nealson K.H."/>
            <person name="Horikoshi K."/>
        </authorList>
    </citation>
    <scope>NUCLEOTIDE SEQUENCE</scope>
</reference>
<comment type="similarity">
    <text evidence="10">Belongs to the PlsY family.</text>
</comment>
<evidence type="ECO:0000256" key="6">
    <source>
        <dbReference type="ARBA" id="ARBA00023098"/>
    </source>
</evidence>
<dbReference type="InterPro" id="IPR003811">
    <property type="entry name" value="G3P_acylTferase_PlsY"/>
</dbReference>
<protein>
    <recommendedName>
        <fullName evidence="10">Glycerol-3-phosphate acyltransferase</fullName>
    </recommendedName>
    <alternativeName>
        <fullName evidence="10">Acyl-PO4 G3P acyltransferase</fullName>
    </alternativeName>
    <alternativeName>
        <fullName evidence="10">Acyl-phosphate--glycerol-3-phosphate acyltransferase</fullName>
    </alternativeName>
    <alternativeName>
        <fullName evidence="10">G3P acyltransferase</fullName>
        <shortName evidence="10">GPAT</shortName>
        <ecNumber evidence="10">2.3.1.275</ecNumber>
    </alternativeName>
    <alternativeName>
        <fullName evidence="10">Lysophosphatidic acid synthase</fullName>
        <shortName evidence="10">LPA synthase</shortName>
    </alternativeName>
</protein>
<dbReference type="UniPathway" id="UPA00085"/>
<keyword evidence="6 10" id="KW-0443">Lipid metabolism</keyword>
<evidence type="ECO:0000256" key="9">
    <source>
        <dbReference type="ARBA" id="ARBA00023264"/>
    </source>
</evidence>
<dbReference type="EC" id="2.3.1.275" evidence="10"/>
<evidence type="ECO:0000256" key="2">
    <source>
        <dbReference type="ARBA" id="ARBA00022516"/>
    </source>
</evidence>
<comment type="subunit">
    <text evidence="10">Probably interacts with PlsX.</text>
</comment>
<evidence type="ECO:0000256" key="1">
    <source>
        <dbReference type="ARBA" id="ARBA00022475"/>
    </source>
</evidence>
<keyword evidence="2 10" id="KW-0444">Lipid biosynthesis</keyword>
<feature type="transmembrane region" description="Helical" evidence="10">
    <location>
        <begin position="107"/>
        <end position="127"/>
    </location>
</feature>
<dbReference type="GO" id="GO:0005886">
    <property type="term" value="C:plasma membrane"/>
    <property type="evidence" value="ECO:0007669"/>
    <property type="project" value="UniProtKB-SubCell"/>
</dbReference>
<dbReference type="HAMAP" id="MF_01043">
    <property type="entry name" value="PlsY"/>
    <property type="match status" value="1"/>
</dbReference>
<feature type="transmembrane region" description="Helical" evidence="10">
    <location>
        <begin position="158"/>
        <end position="175"/>
    </location>
</feature>
<proteinExistence type="inferred from homology"/>
<dbReference type="Pfam" id="PF02660">
    <property type="entry name" value="G3P_acyltransf"/>
    <property type="match status" value="1"/>
</dbReference>
<keyword evidence="7 10" id="KW-0472">Membrane</keyword>
<sequence>MNWQALGVAVLCYLVGAIPFSYLVGRLKGIDVRRHGSGNVGATNVTRVVGASYGAVALIGDVGKGIVAAWLTGLFGVPLWLSGLAVVGHNWSIFLKWSGGKGVATTLGLLVVFSWPTLLVTVAIWLFLVLLTRYVAVGSMGALLGAPVVLWLLQSPSVNWELVGLFGALGLMAVWQHRSNIQRIVQGEESRVFKKSR</sequence>
<reference evidence="11" key="2">
    <citation type="journal article" date="2012" name="PLoS ONE">
        <title>A Deeply Branching Thermophilic Bacterium with an Ancient Acetyl-CoA Pathway Dominates a Subsurface Ecosystem.</title>
        <authorList>
            <person name="Takami H."/>
            <person name="Noguchi H."/>
            <person name="Takaki Y."/>
            <person name="Uchiyama I."/>
            <person name="Toyoda A."/>
            <person name="Nishi S."/>
            <person name="Chee G.-J."/>
            <person name="Arai W."/>
            <person name="Nunoura T."/>
            <person name="Itoh T."/>
            <person name="Hattori M."/>
            <person name="Takai K."/>
        </authorList>
    </citation>
    <scope>NUCLEOTIDE SEQUENCE</scope>
</reference>
<keyword evidence="5 10" id="KW-1133">Transmembrane helix</keyword>
<evidence type="ECO:0000256" key="8">
    <source>
        <dbReference type="ARBA" id="ARBA00023209"/>
    </source>
</evidence>
<comment type="subcellular location">
    <subcellularLocation>
        <location evidence="10">Cell membrane</location>
        <topology evidence="10">Multi-pass membrane protein</topology>
    </subcellularLocation>
</comment>
<comment type="catalytic activity">
    <reaction evidence="10">
        <text>an acyl phosphate + sn-glycerol 3-phosphate = a 1-acyl-sn-glycero-3-phosphate + phosphate</text>
        <dbReference type="Rhea" id="RHEA:34075"/>
        <dbReference type="ChEBI" id="CHEBI:43474"/>
        <dbReference type="ChEBI" id="CHEBI:57597"/>
        <dbReference type="ChEBI" id="CHEBI:57970"/>
        <dbReference type="ChEBI" id="CHEBI:59918"/>
        <dbReference type="EC" id="2.3.1.275"/>
    </reaction>
</comment>
<dbReference type="EMBL" id="AP011803">
    <property type="protein sequence ID" value="BAL59739.1"/>
    <property type="molecule type" value="Genomic_DNA"/>
</dbReference>
<feature type="transmembrane region" description="Helical" evidence="10">
    <location>
        <begin position="134"/>
        <end position="152"/>
    </location>
</feature>
<dbReference type="GO" id="GO:0008654">
    <property type="term" value="P:phospholipid biosynthetic process"/>
    <property type="evidence" value="ECO:0007669"/>
    <property type="project" value="UniProtKB-UniRule"/>
</dbReference>
<keyword evidence="3 10" id="KW-0808">Transferase</keyword>
<keyword evidence="1 10" id="KW-1003">Cell membrane</keyword>
<dbReference type="PANTHER" id="PTHR30309:SF0">
    <property type="entry name" value="GLYCEROL-3-PHOSPHATE ACYLTRANSFERASE-RELATED"/>
    <property type="match status" value="1"/>
</dbReference>
<comment type="function">
    <text evidence="10">Catalyzes the transfer of an acyl group from acyl-phosphate (acyl-PO(4)) to glycerol-3-phosphate (G3P) to form lysophosphatidic acid (LPA). This enzyme utilizes acyl-phosphate as fatty acyl donor, but not acyl-CoA or acyl-ACP.</text>
</comment>
<organism evidence="11">
    <name type="scientific">Acetithermum autotrophicum</name>
    <dbReference type="NCBI Taxonomy" id="1446466"/>
    <lineage>
        <taxon>Bacteria</taxon>
        <taxon>Candidatus Bipolaricaulota</taxon>
        <taxon>Candidatus Acetithermum</taxon>
    </lineage>
</organism>
<accession>H5ST89</accession>
<evidence type="ECO:0000256" key="4">
    <source>
        <dbReference type="ARBA" id="ARBA00022692"/>
    </source>
</evidence>
<dbReference type="SMART" id="SM01207">
    <property type="entry name" value="G3P_acyltransf"/>
    <property type="match status" value="1"/>
</dbReference>
<keyword evidence="8 10" id="KW-0594">Phospholipid biosynthesis</keyword>
<dbReference type="GO" id="GO:0043772">
    <property type="term" value="F:acyl-phosphate glycerol-3-phosphate acyltransferase activity"/>
    <property type="evidence" value="ECO:0007669"/>
    <property type="project" value="UniProtKB-UniRule"/>
</dbReference>
<keyword evidence="4 10" id="KW-0812">Transmembrane</keyword>
<dbReference type="AlphaFoldDB" id="H5ST89"/>
<evidence type="ECO:0000256" key="3">
    <source>
        <dbReference type="ARBA" id="ARBA00022679"/>
    </source>
</evidence>
<keyword evidence="9 10" id="KW-1208">Phospholipid metabolism</keyword>
<gene>
    <name evidence="10" type="primary">plsY</name>
    <name evidence="11" type="ORF">HGMM_OP4C375</name>
</gene>
<evidence type="ECO:0000313" key="11">
    <source>
        <dbReference type="EMBL" id="BAL59739.1"/>
    </source>
</evidence>
<dbReference type="NCBIfam" id="TIGR00023">
    <property type="entry name" value="glycerol-3-phosphate 1-O-acyltransferase PlsY"/>
    <property type="match status" value="1"/>
</dbReference>
<evidence type="ECO:0000256" key="10">
    <source>
        <dbReference type="HAMAP-Rule" id="MF_01043"/>
    </source>
</evidence>
<dbReference type="PANTHER" id="PTHR30309">
    <property type="entry name" value="INNER MEMBRANE PROTEIN YGIH"/>
    <property type="match status" value="1"/>
</dbReference>
<evidence type="ECO:0000256" key="7">
    <source>
        <dbReference type="ARBA" id="ARBA00023136"/>
    </source>
</evidence>
<evidence type="ECO:0000256" key="5">
    <source>
        <dbReference type="ARBA" id="ARBA00022989"/>
    </source>
</evidence>
<comment type="pathway">
    <text evidence="10">Lipid metabolism; phospholipid metabolism.</text>
</comment>
<feature type="transmembrane region" description="Helical" evidence="10">
    <location>
        <begin position="6"/>
        <end position="25"/>
    </location>
</feature>
<feature type="transmembrane region" description="Helical" evidence="10">
    <location>
        <begin position="67"/>
        <end position="87"/>
    </location>
</feature>
<name>H5ST89_ACEAU</name>